<name>A0ABN2JMY3_9ACTN</name>
<sequence>MSFAVSPDELISTFGLSGVVYFPRYESPHNRLNTRTASFLSSVGLPDEEWFKSKASVGQDESVSLAEWFGPEDGTLPKECQAWLVLGYFSASVIALDPENGKVYAFGEGEPLDSYTQLHRDVESLVYALHLFKKFDEQERDDDADIEEQADQLRAQIEAFDTLPFENEQSQWNLILDEVIEGIW</sequence>
<evidence type="ECO:0000313" key="1">
    <source>
        <dbReference type="EMBL" id="GAA1733019.1"/>
    </source>
</evidence>
<evidence type="ECO:0000313" key="2">
    <source>
        <dbReference type="Proteomes" id="UP001499947"/>
    </source>
</evidence>
<evidence type="ECO:0008006" key="3">
    <source>
        <dbReference type="Google" id="ProtNLM"/>
    </source>
</evidence>
<organism evidence="1 2">
    <name type="scientific">Streptomyces yatensis</name>
    <dbReference type="NCBI Taxonomy" id="155177"/>
    <lineage>
        <taxon>Bacteria</taxon>
        <taxon>Bacillati</taxon>
        <taxon>Actinomycetota</taxon>
        <taxon>Actinomycetes</taxon>
        <taxon>Kitasatosporales</taxon>
        <taxon>Streptomycetaceae</taxon>
        <taxon>Streptomyces</taxon>
        <taxon>Streptomyces violaceusniger group</taxon>
    </lineage>
</organism>
<dbReference type="InterPro" id="IPR025851">
    <property type="entry name" value="SUKH-4"/>
</dbReference>
<dbReference type="EMBL" id="BAAALR010000166">
    <property type="protein sequence ID" value="GAA1733019.1"/>
    <property type="molecule type" value="Genomic_DNA"/>
</dbReference>
<accession>A0ABN2JMY3</accession>
<dbReference type="RefSeq" id="WP_211121259.1">
    <property type="nucleotide sequence ID" value="NZ_BAAALR010000166.1"/>
</dbReference>
<dbReference type="Pfam" id="PF14435">
    <property type="entry name" value="SUKH-4"/>
    <property type="match status" value="1"/>
</dbReference>
<dbReference type="Proteomes" id="UP001499947">
    <property type="component" value="Unassembled WGS sequence"/>
</dbReference>
<gene>
    <name evidence="1" type="ORF">GCM10009680_86950</name>
</gene>
<reference evidence="1 2" key="1">
    <citation type="journal article" date="2019" name="Int. J. Syst. Evol. Microbiol.">
        <title>The Global Catalogue of Microorganisms (GCM) 10K type strain sequencing project: providing services to taxonomists for standard genome sequencing and annotation.</title>
        <authorList>
            <consortium name="The Broad Institute Genomics Platform"/>
            <consortium name="The Broad Institute Genome Sequencing Center for Infectious Disease"/>
            <person name="Wu L."/>
            <person name="Ma J."/>
        </authorList>
    </citation>
    <scope>NUCLEOTIDE SEQUENCE [LARGE SCALE GENOMIC DNA]</scope>
    <source>
        <strain evidence="1 2">JCM 13244</strain>
    </source>
</reference>
<protein>
    <recommendedName>
        <fullName evidence="3">SUKH-4 immunity protein</fullName>
    </recommendedName>
</protein>
<comment type="caution">
    <text evidence="1">The sequence shown here is derived from an EMBL/GenBank/DDBJ whole genome shotgun (WGS) entry which is preliminary data.</text>
</comment>
<proteinExistence type="predicted"/>
<keyword evidence="2" id="KW-1185">Reference proteome</keyword>